<evidence type="ECO:0000313" key="3">
    <source>
        <dbReference type="Proteomes" id="UP000592294"/>
    </source>
</evidence>
<feature type="signal peptide" evidence="1">
    <location>
        <begin position="1"/>
        <end position="33"/>
    </location>
</feature>
<keyword evidence="1" id="KW-0732">Signal</keyword>
<dbReference type="EMBL" id="JABZEO010000020">
    <property type="protein sequence ID" value="NVZ11345.1"/>
    <property type="molecule type" value="Genomic_DNA"/>
</dbReference>
<dbReference type="Proteomes" id="UP000592294">
    <property type="component" value="Unassembled WGS sequence"/>
</dbReference>
<protein>
    <recommendedName>
        <fullName evidence="4">Porin</fullName>
    </recommendedName>
</protein>
<reference evidence="2 3" key="1">
    <citation type="submission" date="2020-06" db="EMBL/GenBank/DDBJ databases">
        <title>Whole-genome sequence of Allochromatium humboldtianum DSM 21881, type strain.</title>
        <authorList>
            <person name="Kyndt J.A."/>
            <person name="Meyer T.E."/>
        </authorList>
    </citation>
    <scope>NUCLEOTIDE SEQUENCE [LARGE SCALE GENOMIC DNA]</scope>
    <source>
        <strain evidence="2 3">DSM 21881</strain>
    </source>
</reference>
<keyword evidence="3" id="KW-1185">Reference proteome</keyword>
<sequence length="333" mass="37710">MNRRGVGSIGKAVVTAFDVIALSMALSWNAANAQDADISDSGTVDRPASRWYDDGHAYVTERLQRAAIWFDSFFGDPRTEIHKDASANLTVVFDGFYSGVEDESENGVRFRGGADLPRFDERLRLTLTSDADAAVTGRELAGTARDEIKNTDRAVGLNYLFRDRPNSRFSLGGGLAGGLSPEILLAARHVYTQPWTANTVSHVTSTLYWKSEDGAGVSTLLDYEWMSDPDTLWRYNLFGNYRDETRGIEWSSQAQWARRLNDKTAISVRGGVRGETEPNDLLIEGWLKFGYRRNVWRSWLFYELEPGLSWHEREEYEVEPTVALRLEIQFRQQ</sequence>
<proteinExistence type="predicted"/>
<dbReference type="RefSeq" id="WP_176978046.1">
    <property type="nucleotide sequence ID" value="NZ_JABZEO010000020.1"/>
</dbReference>
<gene>
    <name evidence="2" type="ORF">HW932_19015</name>
</gene>
<name>A0A850REE7_9GAMM</name>
<evidence type="ECO:0000256" key="1">
    <source>
        <dbReference type="SAM" id="SignalP"/>
    </source>
</evidence>
<evidence type="ECO:0008006" key="4">
    <source>
        <dbReference type="Google" id="ProtNLM"/>
    </source>
</evidence>
<accession>A0A850REE7</accession>
<comment type="caution">
    <text evidence="2">The sequence shown here is derived from an EMBL/GenBank/DDBJ whole genome shotgun (WGS) entry which is preliminary data.</text>
</comment>
<evidence type="ECO:0000313" key="2">
    <source>
        <dbReference type="EMBL" id="NVZ11345.1"/>
    </source>
</evidence>
<feature type="chain" id="PRO_5033005633" description="Porin" evidence="1">
    <location>
        <begin position="34"/>
        <end position="333"/>
    </location>
</feature>
<organism evidence="2 3">
    <name type="scientific">Allochromatium humboldtianum</name>
    <dbReference type="NCBI Taxonomy" id="504901"/>
    <lineage>
        <taxon>Bacteria</taxon>
        <taxon>Pseudomonadati</taxon>
        <taxon>Pseudomonadota</taxon>
        <taxon>Gammaproteobacteria</taxon>
        <taxon>Chromatiales</taxon>
        <taxon>Chromatiaceae</taxon>
        <taxon>Allochromatium</taxon>
    </lineage>
</organism>
<dbReference type="AlphaFoldDB" id="A0A850REE7"/>